<reference evidence="13" key="1">
    <citation type="submission" date="2010-08" db="EMBL/GenBank/DDBJ databases">
        <authorList>
            <consortium name="Caenorhabditis japonica Sequencing Consortium"/>
            <person name="Wilson R.K."/>
        </authorList>
    </citation>
    <scope>NUCLEOTIDE SEQUENCE [LARGE SCALE GENOMIC DNA]</scope>
    <source>
        <strain evidence="13">DF5081</strain>
    </source>
</reference>
<dbReference type="InterPro" id="IPR018610">
    <property type="entry name" value="UVSSA"/>
</dbReference>
<feature type="compositionally biased region" description="Basic and acidic residues" evidence="10">
    <location>
        <begin position="532"/>
        <end position="541"/>
    </location>
</feature>
<dbReference type="EnsemblMetazoa" id="CJA00079.1">
    <property type="protein sequence ID" value="CJA00079.1"/>
    <property type="gene ID" value="WBGene00119282"/>
</dbReference>
<keyword evidence="7" id="KW-0862">Zinc</keyword>
<keyword evidence="8" id="KW-0175">Coiled coil</keyword>
<dbReference type="Proteomes" id="UP000005237">
    <property type="component" value="Unassembled WGS sequence"/>
</dbReference>
<proteinExistence type="inferred from homology"/>
<dbReference type="GO" id="GO:0008270">
    <property type="term" value="F:zinc ion binding"/>
    <property type="evidence" value="ECO:0007669"/>
    <property type="project" value="UniProtKB-KW"/>
</dbReference>
<dbReference type="GO" id="GO:0009411">
    <property type="term" value="P:response to UV"/>
    <property type="evidence" value="ECO:0007669"/>
    <property type="project" value="EnsemblMetazoa"/>
</dbReference>
<feature type="domain" description="UV-stimulated scaffold protein A C-terminal" evidence="11">
    <location>
        <begin position="392"/>
        <end position="494"/>
    </location>
</feature>
<keyword evidence="3" id="KW-0158">Chromosome</keyword>
<dbReference type="InterPro" id="IPR049408">
    <property type="entry name" value="UVSSA_N_a-solenoid_rpt"/>
</dbReference>
<keyword evidence="6" id="KW-0863">Zinc-finger</keyword>
<organism evidence="12 13">
    <name type="scientific">Caenorhabditis japonica</name>
    <dbReference type="NCBI Taxonomy" id="281687"/>
    <lineage>
        <taxon>Eukaryota</taxon>
        <taxon>Metazoa</taxon>
        <taxon>Ecdysozoa</taxon>
        <taxon>Nematoda</taxon>
        <taxon>Chromadorea</taxon>
        <taxon>Rhabditida</taxon>
        <taxon>Rhabditina</taxon>
        <taxon>Rhabditomorpha</taxon>
        <taxon>Rhabditoidea</taxon>
        <taxon>Rhabditidae</taxon>
        <taxon>Peloderinae</taxon>
        <taxon>Caenorhabditis</taxon>
    </lineage>
</organism>
<evidence type="ECO:0000256" key="1">
    <source>
        <dbReference type="ARBA" id="ARBA00004286"/>
    </source>
</evidence>
<dbReference type="Pfam" id="PF09740">
    <property type="entry name" value="DUF2043"/>
    <property type="match status" value="1"/>
</dbReference>
<keyword evidence="9" id="KW-0234">DNA repair</keyword>
<keyword evidence="5" id="KW-0227">DNA damage</keyword>
<comment type="subcellular location">
    <subcellularLocation>
        <location evidence="1">Chromosome</location>
    </subcellularLocation>
</comment>
<reference evidence="12" key="2">
    <citation type="submission" date="2022-06" db="UniProtKB">
        <authorList>
            <consortium name="EnsemblMetazoa"/>
        </authorList>
    </citation>
    <scope>IDENTIFICATION</scope>
    <source>
        <strain evidence="12">DF5081</strain>
    </source>
</reference>
<name>A0A8R1DEC7_CAEJA</name>
<evidence type="ECO:0000313" key="12">
    <source>
        <dbReference type="EnsemblMetazoa" id="CJA00079.1"/>
    </source>
</evidence>
<evidence type="ECO:0000256" key="4">
    <source>
        <dbReference type="ARBA" id="ARBA00022723"/>
    </source>
</evidence>
<evidence type="ECO:0000259" key="11">
    <source>
        <dbReference type="Pfam" id="PF09740"/>
    </source>
</evidence>
<evidence type="ECO:0000256" key="8">
    <source>
        <dbReference type="ARBA" id="ARBA00023054"/>
    </source>
</evidence>
<evidence type="ECO:0000256" key="3">
    <source>
        <dbReference type="ARBA" id="ARBA00022454"/>
    </source>
</evidence>
<evidence type="ECO:0000256" key="2">
    <source>
        <dbReference type="ARBA" id="ARBA00009240"/>
    </source>
</evidence>
<dbReference type="InterPro" id="IPR049431">
    <property type="entry name" value="UVSSA_C"/>
</dbReference>
<dbReference type="AlphaFoldDB" id="A0A8R1DEC7"/>
<keyword evidence="4" id="KW-0479">Metal-binding</keyword>
<dbReference type="PANTHER" id="PTHR28670:SF1">
    <property type="entry name" value="UV-STIMULATED SCAFFOLD PROTEIN A"/>
    <property type="match status" value="1"/>
</dbReference>
<evidence type="ECO:0000256" key="10">
    <source>
        <dbReference type="SAM" id="MobiDB-lite"/>
    </source>
</evidence>
<dbReference type="GO" id="GO:0005694">
    <property type="term" value="C:chromosome"/>
    <property type="evidence" value="ECO:0007669"/>
    <property type="project" value="UniProtKB-SubCell"/>
</dbReference>
<accession>A0A8R1DEC7</accession>
<feature type="compositionally biased region" description="Basic and acidic residues" evidence="10">
    <location>
        <begin position="496"/>
        <end position="524"/>
    </location>
</feature>
<feature type="region of interest" description="Disordered" evidence="10">
    <location>
        <begin position="490"/>
        <end position="541"/>
    </location>
</feature>
<evidence type="ECO:0000256" key="7">
    <source>
        <dbReference type="ARBA" id="ARBA00022833"/>
    </source>
</evidence>
<protein>
    <recommendedName>
        <fullName evidence="11">UV-stimulated scaffold protein A C-terminal domain-containing protein</fullName>
    </recommendedName>
</protein>
<evidence type="ECO:0000256" key="5">
    <source>
        <dbReference type="ARBA" id="ARBA00022763"/>
    </source>
</evidence>
<dbReference type="Pfam" id="PF20867">
    <property type="entry name" value="UVSSA_N"/>
    <property type="match status" value="1"/>
</dbReference>
<keyword evidence="13" id="KW-1185">Reference proteome</keyword>
<evidence type="ECO:0000256" key="6">
    <source>
        <dbReference type="ARBA" id="ARBA00022771"/>
    </source>
</evidence>
<dbReference type="GO" id="GO:0000993">
    <property type="term" value="F:RNA polymerase II complex binding"/>
    <property type="evidence" value="ECO:0007669"/>
    <property type="project" value="TreeGrafter"/>
</dbReference>
<sequence>MQSEAVYKTGIRKNLNRLLRNLTDDGIIDFESFAFESLEAELVKKNIECTQIVEEILFEAVKRSACPDRHLILQLIDRFFLRFSQFRNIILNDPEEFLELMVETNPIHNPLPGLKKDGKKLKAEAIRVIKGWEKKFMKADARMKCIVVTLKKTKFVDYDKLDTDFEAERIRKEKIAERKKIMLQNTLTAYRSKFEEIKKVSDNLTIELETILKILVPSFVDDFDLTILTQFPSKVQSDTTSAKNLNILIADLNPEIVVSSENDALVEAFLDTKLLLIHRVQTLRKLAKRLQVLKKPGEELAQTIIGYRDGLKKLVLKAESLNLKGNLKMKKEEKRKKKFDDDFIDVEMSIDDILMVQYSKLAEEAMEKEKEEECSESADNITVPVKKTSSPIKSVPFGLDLKYWGEEREKVQIPKNNADCHRFWRAAEEGTSSGTAQQNIYTQRQFTFVGEAPKSDKVCQARLPNGSLCPRRDFYSCPLHGIIVDRDEQGNAITKNGRDADNHREERKRRKEAEEFARQIEKQHEKKRKKKHDVESTPSEDVRLRLHKKLLDPKTVARVSAVLDASRKNRLQKNFGQQFSHF</sequence>
<evidence type="ECO:0000313" key="13">
    <source>
        <dbReference type="Proteomes" id="UP000005237"/>
    </source>
</evidence>
<evidence type="ECO:0000256" key="9">
    <source>
        <dbReference type="ARBA" id="ARBA00023204"/>
    </source>
</evidence>
<dbReference type="PANTHER" id="PTHR28670">
    <property type="entry name" value="UV-STIMULATED SCAFFOLD PROTEIN A"/>
    <property type="match status" value="1"/>
</dbReference>
<dbReference type="GO" id="GO:0006283">
    <property type="term" value="P:transcription-coupled nucleotide-excision repair"/>
    <property type="evidence" value="ECO:0007669"/>
    <property type="project" value="EnsemblMetazoa"/>
</dbReference>
<comment type="similarity">
    <text evidence="2">Belongs to the UVSSA family.</text>
</comment>